<gene>
    <name evidence="1" type="ORF">V6N12_031628</name>
</gene>
<protein>
    <submittedName>
        <fullName evidence="1">Uncharacterized protein</fullName>
    </submittedName>
</protein>
<evidence type="ECO:0000313" key="1">
    <source>
        <dbReference type="EMBL" id="KAK8547491.1"/>
    </source>
</evidence>
<proteinExistence type="predicted"/>
<evidence type="ECO:0000313" key="2">
    <source>
        <dbReference type="Proteomes" id="UP001472677"/>
    </source>
</evidence>
<sequence>MHIPSTYKRSNPDTSRFVFKVEESFRKLSFRVREITNFFWEIWGGFHGKTSTPSSSSSLSDSTVSTSVTEMLQTHSCLEFHPSFKFKTLILLLDTIQCECTFVESS</sequence>
<reference evidence="1 2" key="1">
    <citation type="journal article" date="2024" name="G3 (Bethesda)">
        <title>Genome assembly of Hibiscus sabdariffa L. provides insights into metabolisms of medicinal natural products.</title>
        <authorList>
            <person name="Kim T."/>
        </authorList>
    </citation>
    <scope>NUCLEOTIDE SEQUENCE [LARGE SCALE GENOMIC DNA]</scope>
    <source>
        <strain evidence="1">TK-2024</strain>
        <tissue evidence="1">Old leaves</tissue>
    </source>
</reference>
<dbReference type="EMBL" id="JBBPBM010000022">
    <property type="protein sequence ID" value="KAK8547491.1"/>
    <property type="molecule type" value="Genomic_DNA"/>
</dbReference>
<comment type="caution">
    <text evidence="1">The sequence shown here is derived from an EMBL/GenBank/DDBJ whole genome shotgun (WGS) entry which is preliminary data.</text>
</comment>
<name>A0ABR2DW68_9ROSI</name>
<accession>A0ABR2DW68</accession>
<keyword evidence="2" id="KW-1185">Reference proteome</keyword>
<organism evidence="1 2">
    <name type="scientific">Hibiscus sabdariffa</name>
    <name type="common">roselle</name>
    <dbReference type="NCBI Taxonomy" id="183260"/>
    <lineage>
        <taxon>Eukaryota</taxon>
        <taxon>Viridiplantae</taxon>
        <taxon>Streptophyta</taxon>
        <taxon>Embryophyta</taxon>
        <taxon>Tracheophyta</taxon>
        <taxon>Spermatophyta</taxon>
        <taxon>Magnoliopsida</taxon>
        <taxon>eudicotyledons</taxon>
        <taxon>Gunneridae</taxon>
        <taxon>Pentapetalae</taxon>
        <taxon>rosids</taxon>
        <taxon>malvids</taxon>
        <taxon>Malvales</taxon>
        <taxon>Malvaceae</taxon>
        <taxon>Malvoideae</taxon>
        <taxon>Hibiscus</taxon>
    </lineage>
</organism>
<dbReference type="Proteomes" id="UP001472677">
    <property type="component" value="Unassembled WGS sequence"/>
</dbReference>